<evidence type="ECO:0000313" key="2">
    <source>
        <dbReference type="Proteomes" id="UP000828390"/>
    </source>
</evidence>
<accession>A0A9D4I5A0</accession>
<feature type="non-terminal residue" evidence="1">
    <location>
        <position position="71"/>
    </location>
</feature>
<organism evidence="1 2">
    <name type="scientific">Dreissena polymorpha</name>
    <name type="common">Zebra mussel</name>
    <name type="synonym">Mytilus polymorpha</name>
    <dbReference type="NCBI Taxonomy" id="45954"/>
    <lineage>
        <taxon>Eukaryota</taxon>
        <taxon>Metazoa</taxon>
        <taxon>Spiralia</taxon>
        <taxon>Lophotrochozoa</taxon>
        <taxon>Mollusca</taxon>
        <taxon>Bivalvia</taxon>
        <taxon>Autobranchia</taxon>
        <taxon>Heteroconchia</taxon>
        <taxon>Euheterodonta</taxon>
        <taxon>Imparidentia</taxon>
        <taxon>Neoheterodontei</taxon>
        <taxon>Myida</taxon>
        <taxon>Dreissenoidea</taxon>
        <taxon>Dreissenidae</taxon>
        <taxon>Dreissena</taxon>
    </lineage>
</organism>
<reference evidence="1" key="1">
    <citation type="journal article" date="2019" name="bioRxiv">
        <title>The Genome of the Zebra Mussel, Dreissena polymorpha: A Resource for Invasive Species Research.</title>
        <authorList>
            <person name="McCartney M.A."/>
            <person name="Auch B."/>
            <person name="Kono T."/>
            <person name="Mallez S."/>
            <person name="Zhang Y."/>
            <person name="Obille A."/>
            <person name="Becker A."/>
            <person name="Abrahante J.E."/>
            <person name="Garbe J."/>
            <person name="Badalamenti J.P."/>
            <person name="Herman A."/>
            <person name="Mangelson H."/>
            <person name="Liachko I."/>
            <person name="Sullivan S."/>
            <person name="Sone E.D."/>
            <person name="Koren S."/>
            <person name="Silverstein K.A.T."/>
            <person name="Beckman K.B."/>
            <person name="Gohl D.M."/>
        </authorList>
    </citation>
    <scope>NUCLEOTIDE SEQUENCE</scope>
    <source>
        <strain evidence="1">Duluth1</strain>
        <tissue evidence="1">Whole animal</tissue>
    </source>
</reference>
<name>A0A9D4I5A0_DREPO</name>
<dbReference type="AlphaFoldDB" id="A0A9D4I5A0"/>
<keyword evidence="2" id="KW-1185">Reference proteome</keyword>
<protein>
    <submittedName>
        <fullName evidence="1">Uncharacterized protein</fullName>
    </submittedName>
</protein>
<reference evidence="1" key="2">
    <citation type="submission" date="2020-11" db="EMBL/GenBank/DDBJ databases">
        <authorList>
            <person name="McCartney M.A."/>
            <person name="Auch B."/>
            <person name="Kono T."/>
            <person name="Mallez S."/>
            <person name="Becker A."/>
            <person name="Gohl D.M."/>
            <person name="Silverstein K.A.T."/>
            <person name="Koren S."/>
            <person name="Bechman K.B."/>
            <person name="Herman A."/>
            <person name="Abrahante J.E."/>
            <person name="Garbe J."/>
        </authorList>
    </citation>
    <scope>NUCLEOTIDE SEQUENCE</scope>
    <source>
        <strain evidence="1">Duluth1</strain>
        <tissue evidence="1">Whole animal</tissue>
    </source>
</reference>
<evidence type="ECO:0000313" key="1">
    <source>
        <dbReference type="EMBL" id="KAH3748735.1"/>
    </source>
</evidence>
<comment type="caution">
    <text evidence="1">The sequence shown here is derived from an EMBL/GenBank/DDBJ whole genome shotgun (WGS) entry which is preliminary data.</text>
</comment>
<dbReference type="Proteomes" id="UP000828390">
    <property type="component" value="Unassembled WGS sequence"/>
</dbReference>
<gene>
    <name evidence="1" type="ORF">DPMN_183185</name>
</gene>
<sequence length="71" mass="7726">MMQNNDTAISGSITDVMDDVEVGSDIRVLADGYAATMNSVQLVCGVGVGSMEFNIHVIENVDKYSQRRKTQ</sequence>
<dbReference type="EMBL" id="JAIWYP010000010">
    <property type="protein sequence ID" value="KAH3748735.1"/>
    <property type="molecule type" value="Genomic_DNA"/>
</dbReference>
<proteinExistence type="predicted"/>